<sequence>MVRRGEVPRARATLTTAAIAHGADEAFAALSDPERRPPVPLHDVPAAWLNLQPHDPDAPAVLNDAAVAQALRTARRGTAAGLSGVTCEHTTSCCSTIELFMHAANLLVAARVPANVAAALGLSRFTALREPGGGVRGILHASRRCRPRLCGDLVSLDGHSAYDTISRTAFLRKLHAVAPALIPFVRFWYIWMTVHILLGETPTGSGVPSIRAKGANKGTPWHRRCTLWANTTPSHVMTLRAPDAAHTDTRLLEQARLLQELPLLDLQCAWLLLAMCASPRADHLLRTLPPDLSASYVRGHDDAVWRGACRVKKTTLIPRCLTELDAGPAAAAACLRAAAEAGCVLDGAGFLARNAICLNLARGAKVGSITVPAPTLPTFAELLPYLAQAMLRSQSGPHAAAWLSAIPSEAGFALPPDRMLIALRRRLRLPLPVAPHRCGAHGHGCGAAVDADGDHHAACPRTGLLARRAKPLEHAWVSIVREAVGPEGQVVPQQWLARTSARDDVDTADRHRLDLVVYRATPLVEALCCDVTFVSPVTRGGRRQPCVATRDGAAITVAERRKRVAYPELLRPGPQRLYVLACEVGGRCGVPSRFASQGWLRRWWGFLSVALQSTLAATLLGAPYVARDLDLADIKKEPPLDVSLVTDGGGYATIKIPGGTSIQRLDHQNRQGHQTRLRYMPGASESPAFTERPGTSEGPASVEKAGWLVLQLYLGGHCLGGGGGGGSGMRAGHYNLRDTGNSYHDSKPNNVDSCSAWGQGCRNFDTSNARQYADVSLVLTSVADARLRAQVEGGTHAAQVRTAPGVWQVEVELARSEVWVPCQWQALSEAAAAAAGVGRQARKHWATQQGSQTEAEQHLSKQQSLNVNLQFELGSHIALNYLRRQQDENARVLLADAQWAVPHQLQGAASLQELVASGPGREDESSAGVGSSGVYRCFIAYSWRLTSTSLESSTAWERWRTRAKT</sequence>
<gene>
    <name evidence="1" type="ORF">AK812_SmicGene29608</name>
</gene>
<keyword evidence="2" id="KW-1185">Reference proteome</keyword>
<accession>A0A1Q9D1D0</accession>
<reference evidence="1 2" key="1">
    <citation type="submission" date="2016-02" db="EMBL/GenBank/DDBJ databases">
        <title>Genome analysis of coral dinoflagellate symbionts highlights evolutionary adaptations to a symbiotic lifestyle.</title>
        <authorList>
            <person name="Aranda M."/>
            <person name="Li Y."/>
            <person name="Liew Y.J."/>
            <person name="Baumgarten S."/>
            <person name="Simakov O."/>
            <person name="Wilson M."/>
            <person name="Piel J."/>
            <person name="Ashoor H."/>
            <person name="Bougouffa S."/>
            <person name="Bajic V.B."/>
            <person name="Ryu T."/>
            <person name="Ravasi T."/>
            <person name="Bayer T."/>
            <person name="Micklem G."/>
            <person name="Kim H."/>
            <person name="Bhak J."/>
            <person name="Lajeunesse T.C."/>
            <person name="Voolstra C.R."/>
        </authorList>
    </citation>
    <scope>NUCLEOTIDE SEQUENCE [LARGE SCALE GENOMIC DNA]</scope>
    <source>
        <strain evidence="1 2">CCMP2467</strain>
    </source>
</reference>
<evidence type="ECO:0000313" key="1">
    <source>
        <dbReference type="EMBL" id="OLP88977.1"/>
    </source>
</evidence>
<comment type="caution">
    <text evidence="1">The sequence shown here is derived from an EMBL/GenBank/DDBJ whole genome shotgun (WGS) entry which is preliminary data.</text>
</comment>
<dbReference type="AlphaFoldDB" id="A0A1Q9D1D0"/>
<evidence type="ECO:0008006" key="3">
    <source>
        <dbReference type="Google" id="ProtNLM"/>
    </source>
</evidence>
<dbReference type="OrthoDB" id="10506079at2759"/>
<dbReference type="EMBL" id="LSRX01000785">
    <property type="protein sequence ID" value="OLP88977.1"/>
    <property type="molecule type" value="Genomic_DNA"/>
</dbReference>
<evidence type="ECO:0000313" key="2">
    <source>
        <dbReference type="Proteomes" id="UP000186817"/>
    </source>
</evidence>
<dbReference type="Proteomes" id="UP000186817">
    <property type="component" value="Unassembled WGS sequence"/>
</dbReference>
<proteinExistence type="predicted"/>
<organism evidence="1 2">
    <name type="scientific">Symbiodinium microadriaticum</name>
    <name type="common">Dinoflagellate</name>
    <name type="synonym">Zooxanthella microadriatica</name>
    <dbReference type="NCBI Taxonomy" id="2951"/>
    <lineage>
        <taxon>Eukaryota</taxon>
        <taxon>Sar</taxon>
        <taxon>Alveolata</taxon>
        <taxon>Dinophyceae</taxon>
        <taxon>Suessiales</taxon>
        <taxon>Symbiodiniaceae</taxon>
        <taxon>Symbiodinium</taxon>
    </lineage>
</organism>
<protein>
    <recommendedName>
        <fullName evidence="3">Reverse transcriptase domain-containing protein</fullName>
    </recommendedName>
</protein>
<name>A0A1Q9D1D0_SYMMI</name>